<comment type="caution">
    <text evidence="10">Lacks conserved residue(s) required for the propagation of feature annotation.</text>
</comment>
<dbReference type="PANTHER" id="PTHR21015">
    <property type="entry name" value="UDP-N-ACETYLGLUCOSAMINE--N-ACETYLMURAMYL-(PENTAPEPTIDE) PYROPHOSPHORYL-UNDECAPRENOL N-ACETYLGLUCOSAMINE TRANSFERASE 1"/>
    <property type="match status" value="1"/>
</dbReference>
<sequence length="361" mass="38994">MTGGGVYPAIAVLQALENKVDEVLWIGSQSGMEETLLKSYKLSYQSIPAAGLHGVGLKALPGNLSQLYQGWRQASALIARFQPQVLFFTGGYLGVPVALAGRKIPSVVFVPDIEPGLALKSILRSAEKVAASCDDSLAFLPKGKSEVTGYPVRKEMSQWQPQAARGHFNLPEKEKVLLVFGGSKGARSINRALLNALPELLPDMHIIHISGKDNWEEVQASVKELDASLVKHYHPYPFLHDDMGAAFAAADLVVCRSGASTLGELPYFGLPAILVPYPYAWRYQHQNAEYLSNGGGAILLEDNQLDQMLVKQVKSVLDDPKKLGSMRSAMQQMAAPDSAARIGELILSVGKRTSGGATWSV</sequence>
<keyword evidence="5 10" id="KW-0133">Cell shape</keyword>
<accession>A0A3E0AI16</accession>
<dbReference type="EC" id="2.4.1.227" evidence="10"/>
<dbReference type="GO" id="GO:0008360">
    <property type="term" value="P:regulation of cell shape"/>
    <property type="evidence" value="ECO:0007669"/>
    <property type="project" value="UniProtKB-KW"/>
</dbReference>
<comment type="subcellular location">
    <subcellularLocation>
        <location evidence="10">Cell membrane</location>
        <topology evidence="10">Peripheral membrane protein</topology>
        <orientation evidence="10">Cytoplasmic side</orientation>
    </subcellularLocation>
</comment>
<dbReference type="NCBIfam" id="TIGR01133">
    <property type="entry name" value="murG"/>
    <property type="match status" value="1"/>
</dbReference>
<gene>
    <name evidence="10" type="primary">murG</name>
    <name evidence="13" type="ORF">DFR64_1206</name>
</gene>
<keyword evidence="9 10" id="KW-0961">Cell wall biogenesis/degradation</keyword>
<evidence type="ECO:0000256" key="9">
    <source>
        <dbReference type="ARBA" id="ARBA00023316"/>
    </source>
</evidence>
<evidence type="ECO:0000256" key="7">
    <source>
        <dbReference type="ARBA" id="ARBA00023136"/>
    </source>
</evidence>
<dbReference type="GO" id="GO:0051301">
    <property type="term" value="P:cell division"/>
    <property type="evidence" value="ECO:0007669"/>
    <property type="project" value="UniProtKB-KW"/>
</dbReference>
<proteinExistence type="inferred from homology"/>
<dbReference type="GO" id="GO:0005886">
    <property type="term" value="C:plasma membrane"/>
    <property type="evidence" value="ECO:0007669"/>
    <property type="project" value="UniProtKB-SubCell"/>
</dbReference>
<evidence type="ECO:0000313" key="14">
    <source>
        <dbReference type="Proteomes" id="UP000256388"/>
    </source>
</evidence>
<keyword evidence="6 10" id="KW-0573">Peptidoglycan synthesis</keyword>
<dbReference type="Proteomes" id="UP000256388">
    <property type="component" value="Unassembled WGS sequence"/>
</dbReference>
<evidence type="ECO:0000256" key="6">
    <source>
        <dbReference type="ARBA" id="ARBA00022984"/>
    </source>
</evidence>
<feature type="binding site" evidence="10">
    <location>
        <begin position="2"/>
        <end position="4"/>
    </location>
    <ligand>
        <name>UDP-N-acetyl-alpha-D-glucosamine</name>
        <dbReference type="ChEBI" id="CHEBI:57705"/>
    </ligand>
</feature>
<feature type="binding site" evidence="10">
    <location>
        <position position="183"/>
    </location>
    <ligand>
        <name>UDP-N-acetyl-alpha-D-glucosamine</name>
        <dbReference type="ChEBI" id="CHEBI:57705"/>
    </ligand>
</feature>
<dbReference type="SUPFAM" id="SSF53756">
    <property type="entry name" value="UDP-Glycosyltransferase/glycogen phosphorylase"/>
    <property type="match status" value="1"/>
</dbReference>
<keyword evidence="7 10" id="KW-0472">Membrane</keyword>
<feature type="domain" description="Glycosyltransferase family 28 N-terminal" evidence="11">
    <location>
        <begin position="2"/>
        <end position="129"/>
    </location>
</feature>
<dbReference type="CDD" id="cd03785">
    <property type="entry name" value="GT28_MurG"/>
    <property type="match status" value="1"/>
</dbReference>
<evidence type="ECO:0000256" key="10">
    <source>
        <dbReference type="HAMAP-Rule" id="MF_00033"/>
    </source>
</evidence>
<dbReference type="InterPro" id="IPR004276">
    <property type="entry name" value="GlycoTrans_28_N"/>
</dbReference>
<protein>
    <recommendedName>
        <fullName evidence="10">UDP-N-acetylglucosamine--N-acetylmuramyl-(pentapeptide) pyrophosphoryl-undecaprenol N-acetylglucosamine transferase</fullName>
        <ecNumber evidence="10">2.4.1.227</ecNumber>
    </recommendedName>
    <alternativeName>
        <fullName evidence="10">Undecaprenyl-PP-MurNAc-pentapeptide-UDPGlcNAc GlcNAc transferase</fullName>
    </alternativeName>
</protein>
<dbReference type="EMBL" id="QUMS01000001">
    <property type="protein sequence ID" value="REG11328.1"/>
    <property type="molecule type" value="Genomic_DNA"/>
</dbReference>
<dbReference type="HAMAP" id="MF_00033">
    <property type="entry name" value="MurG"/>
    <property type="match status" value="1"/>
</dbReference>
<evidence type="ECO:0000256" key="2">
    <source>
        <dbReference type="ARBA" id="ARBA00022618"/>
    </source>
</evidence>
<dbReference type="Pfam" id="PF04101">
    <property type="entry name" value="Glyco_tran_28_C"/>
    <property type="match status" value="1"/>
</dbReference>
<keyword evidence="2 10" id="KW-0132">Cell division</keyword>
<keyword evidence="8 10" id="KW-0131">Cell cycle</keyword>
<evidence type="ECO:0000259" key="12">
    <source>
        <dbReference type="Pfam" id="PF04101"/>
    </source>
</evidence>
<evidence type="ECO:0000256" key="5">
    <source>
        <dbReference type="ARBA" id="ARBA00022960"/>
    </source>
</evidence>
<feature type="binding site" evidence="10">
    <location>
        <position position="284"/>
    </location>
    <ligand>
        <name>UDP-N-acetyl-alpha-D-glucosamine</name>
        <dbReference type="ChEBI" id="CHEBI:57705"/>
    </ligand>
</feature>
<dbReference type="Gene3D" id="3.40.50.2000">
    <property type="entry name" value="Glycogen Phosphorylase B"/>
    <property type="match status" value="2"/>
</dbReference>
<comment type="similarity">
    <text evidence="10">Belongs to the glycosyltransferase 28 family. MurG subfamily.</text>
</comment>
<dbReference type="InterPro" id="IPR007235">
    <property type="entry name" value="Glyco_trans_28_C"/>
</dbReference>
<evidence type="ECO:0000256" key="3">
    <source>
        <dbReference type="ARBA" id="ARBA00022676"/>
    </source>
</evidence>
<evidence type="ECO:0000313" key="13">
    <source>
        <dbReference type="EMBL" id="REG11328.1"/>
    </source>
</evidence>
<comment type="catalytic activity">
    <reaction evidence="10">
        <text>di-trans,octa-cis-undecaprenyl diphospho-N-acetyl-alpha-D-muramoyl-L-alanyl-D-glutamyl-meso-2,6-diaminopimeloyl-D-alanyl-D-alanine + UDP-N-acetyl-alpha-D-glucosamine = di-trans,octa-cis-undecaprenyl diphospho-[N-acetyl-alpha-D-glucosaminyl-(1-&gt;4)]-N-acetyl-alpha-D-muramoyl-L-alanyl-D-glutamyl-meso-2,6-diaminopimeloyl-D-alanyl-D-alanine + UDP + H(+)</text>
        <dbReference type="Rhea" id="RHEA:31227"/>
        <dbReference type="ChEBI" id="CHEBI:15378"/>
        <dbReference type="ChEBI" id="CHEBI:57705"/>
        <dbReference type="ChEBI" id="CHEBI:58223"/>
        <dbReference type="ChEBI" id="CHEBI:61387"/>
        <dbReference type="ChEBI" id="CHEBI:61388"/>
        <dbReference type="EC" id="2.4.1.227"/>
    </reaction>
</comment>
<name>A0A3E0AI16_9CHLR</name>
<dbReference type="UniPathway" id="UPA00219"/>
<keyword evidence="3 10" id="KW-0328">Glycosyltransferase</keyword>
<evidence type="ECO:0000259" key="11">
    <source>
        <dbReference type="Pfam" id="PF03033"/>
    </source>
</evidence>
<evidence type="ECO:0000256" key="1">
    <source>
        <dbReference type="ARBA" id="ARBA00022475"/>
    </source>
</evidence>
<evidence type="ECO:0000256" key="8">
    <source>
        <dbReference type="ARBA" id="ARBA00023306"/>
    </source>
</evidence>
<keyword evidence="4 10" id="KW-0808">Transferase</keyword>
<comment type="caution">
    <text evidence="13">The sequence shown here is derived from an EMBL/GenBank/DDBJ whole genome shotgun (WGS) entry which is preliminary data.</text>
</comment>
<dbReference type="GO" id="GO:0050511">
    <property type="term" value="F:undecaprenyldiphospho-muramoylpentapeptide beta-N-acetylglucosaminyltransferase activity"/>
    <property type="evidence" value="ECO:0007669"/>
    <property type="project" value="UniProtKB-UniRule"/>
</dbReference>
<organism evidence="13 14">
    <name type="scientific">Pelolinea submarina</name>
    <dbReference type="NCBI Taxonomy" id="913107"/>
    <lineage>
        <taxon>Bacteria</taxon>
        <taxon>Bacillati</taxon>
        <taxon>Chloroflexota</taxon>
        <taxon>Anaerolineae</taxon>
        <taxon>Anaerolineales</taxon>
        <taxon>Anaerolineaceae</taxon>
        <taxon>Pelolinea</taxon>
    </lineage>
</organism>
<dbReference type="PANTHER" id="PTHR21015:SF22">
    <property type="entry name" value="GLYCOSYLTRANSFERASE"/>
    <property type="match status" value="1"/>
</dbReference>
<evidence type="ECO:0000256" key="4">
    <source>
        <dbReference type="ARBA" id="ARBA00022679"/>
    </source>
</evidence>
<reference evidence="13 14" key="1">
    <citation type="submission" date="2018-08" db="EMBL/GenBank/DDBJ databases">
        <title>Genomic Encyclopedia of Type Strains, Phase IV (KMG-IV): sequencing the most valuable type-strain genomes for metagenomic binning, comparative biology and taxonomic classification.</title>
        <authorList>
            <person name="Goeker M."/>
        </authorList>
    </citation>
    <scope>NUCLEOTIDE SEQUENCE [LARGE SCALE GENOMIC DNA]</scope>
    <source>
        <strain evidence="13 14">DSM 23923</strain>
    </source>
</reference>
<keyword evidence="14" id="KW-1185">Reference proteome</keyword>
<dbReference type="GO" id="GO:0071555">
    <property type="term" value="P:cell wall organization"/>
    <property type="evidence" value="ECO:0007669"/>
    <property type="project" value="UniProtKB-KW"/>
</dbReference>
<dbReference type="Pfam" id="PF03033">
    <property type="entry name" value="Glyco_transf_28"/>
    <property type="match status" value="1"/>
</dbReference>
<feature type="binding site" evidence="10">
    <location>
        <position position="153"/>
    </location>
    <ligand>
        <name>UDP-N-acetyl-alpha-D-glucosamine</name>
        <dbReference type="ChEBI" id="CHEBI:57705"/>
    </ligand>
</feature>
<keyword evidence="1 10" id="KW-1003">Cell membrane</keyword>
<feature type="domain" description="Glycosyl transferase family 28 C-terminal" evidence="12">
    <location>
        <begin position="176"/>
        <end position="341"/>
    </location>
</feature>
<comment type="pathway">
    <text evidence="10">Cell wall biogenesis; peptidoglycan biosynthesis.</text>
</comment>
<dbReference type="GO" id="GO:0009252">
    <property type="term" value="P:peptidoglycan biosynthetic process"/>
    <property type="evidence" value="ECO:0007669"/>
    <property type="project" value="UniProtKB-UniRule"/>
</dbReference>
<dbReference type="AlphaFoldDB" id="A0A3E0AI16"/>
<comment type="function">
    <text evidence="10">Cell wall formation. Catalyzes the transfer of a GlcNAc subunit on undecaprenyl-pyrophosphoryl-MurNAc-pentapeptide (lipid intermediate I) to form undecaprenyl-pyrophosphoryl-MurNAc-(pentapeptide)GlcNAc (lipid intermediate II).</text>
</comment>
<dbReference type="GO" id="GO:0051991">
    <property type="term" value="F:UDP-N-acetyl-D-glucosamine:N-acetylmuramoyl-L-alanyl-D-glutamyl-meso-2,6-diaminopimelyl-D-alanyl-D-alanine-diphosphoundecaprenol 4-beta-N-acetylglucosaminlytransferase activity"/>
    <property type="evidence" value="ECO:0007669"/>
    <property type="project" value="RHEA"/>
</dbReference>
<dbReference type="GO" id="GO:0005975">
    <property type="term" value="P:carbohydrate metabolic process"/>
    <property type="evidence" value="ECO:0007669"/>
    <property type="project" value="InterPro"/>
</dbReference>
<dbReference type="InterPro" id="IPR006009">
    <property type="entry name" value="GlcNAc_MurG"/>
</dbReference>